<dbReference type="InterPro" id="IPR014347">
    <property type="entry name" value="Tautomerase/MIF_sf"/>
</dbReference>
<dbReference type="SUPFAM" id="SSF55331">
    <property type="entry name" value="Tautomerase/MIF"/>
    <property type="match status" value="1"/>
</dbReference>
<dbReference type="EMBL" id="JAZHXI010000008">
    <property type="protein sequence ID" value="KAL2068994.1"/>
    <property type="molecule type" value="Genomic_DNA"/>
</dbReference>
<accession>A0ABR4CG97</accession>
<keyword evidence="3" id="KW-1185">Reference proteome</keyword>
<evidence type="ECO:0000313" key="3">
    <source>
        <dbReference type="Proteomes" id="UP001595075"/>
    </source>
</evidence>
<protein>
    <recommendedName>
        <fullName evidence="1">Tautomerase cis-CaaD-like domain-containing protein</fullName>
    </recommendedName>
</protein>
<dbReference type="Gene3D" id="3.30.429.10">
    <property type="entry name" value="Macrophage Migration Inhibitory Factor"/>
    <property type="match status" value="1"/>
</dbReference>
<dbReference type="Proteomes" id="UP001595075">
    <property type="component" value="Unassembled WGS sequence"/>
</dbReference>
<feature type="domain" description="Tautomerase cis-CaaD-like" evidence="1">
    <location>
        <begin position="1"/>
        <end position="143"/>
    </location>
</feature>
<dbReference type="InterPro" id="IPR028116">
    <property type="entry name" value="Cis-CaaD-like"/>
</dbReference>
<organism evidence="2 3">
    <name type="scientific">Oculimacula yallundae</name>
    <dbReference type="NCBI Taxonomy" id="86028"/>
    <lineage>
        <taxon>Eukaryota</taxon>
        <taxon>Fungi</taxon>
        <taxon>Dikarya</taxon>
        <taxon>Ascomycota</taxon>
        <taxon>Pezizomycotina</taxon>
        <taxon>Leotiomycetes</taxon>
        <taxon>Helotiales</taxon>
        <taxon>Ploettnerulaceae</taxon>
        <taxon>Oculimacula</taxon>
    </lineage>
</organism>
<comment type="caution">
    <text evidence="2">The sequence shown here is derived from an EMBL/GenBank/DDBJ whole genome shotgun (WGS) entry which is preliminary data.</text>
</comment>
<evidence type="ECO:0000259" key="1">
    <source>
        <dbReference type="Pfam" id="PF14832"/>
    </source>
</evidence>
<proteinExistence type="predicted"/>
<gene>
    <name evidence="2" type="ORF">VTL71DRAFT_15332</name>
</gene>
<dbReference type="Pfam" id="PF14832">
    <property type="entry name" value="Tautomerase_3"/>
    <property type="match status" value="1"/>
</dbReference>
<evidence type="ECO:0000313" key="2">
    <source>
        <dbReference type="EMBL" id="KAL2068994.1"/>
    </source>
</evidence>
<reference evidence="2 3" key="1">
    <citation type="journal article" date="2024" name="Commun. Biol.">
        <title>Comparative genomic analysis of thermophilic fungi reveals convergent evolutionary adaptations and gene losses.</title>
        <authorList>
            <person name="Steindorff A.S."/>
            <person name="Aguilar-Pontes M.V."/>
            <person name="Robinson A.J."/>
            <person name="Andreopoulos B."/>
            <person name="LaButti K."/>
            <person name="Kuo A."/>
            <person name="Mondo S."/>
            <person name="Riley R."/>
            <person name="Otillar R."/>
            <person name="Haridas S."/>
            <person name="Lipzen A."/>
            <person name="Grimwood J."/>
            <person name="Schmutz J."/>
            <person name="Clum A."/>
            <person name="Reid I.D."/>
            <person name="Moisan M.C."/>
            <person name="Butler G."/>
            <person name="Nguyen T.T.M."/>
            <person name="Dewar K."/>
            <person name="Conant G."/>
            <person name="Drula E."/>
            <person name="Henrissat B."/>
            <person name="Hansel C."/>
            <person name="Singer S."/>
            <person name="Hutchinson M.I."/>
            <person name="de Vries R.P."/>
            <person name="Natvig D.O."/>
            <person name="Powell A.J."/>
            <person name="Tsang A."/>
            <person name="Grigoriev I.V."/>
        </authorList>
    </citation>
    <scope>NUCLEOTIDE SEQUENCE [LARGE SCALE GENOMIC DNA]</scope>
    <source>
        <strain evidence="2 3">CBS 494.80</strain>
    </source>
</reference>
<name>A0ABR4CG97_9HELO</name>
<sequence>MPFYEIQHSLPLSPSQRTTLAQSITTLHATSFNAPTIFVNVKFTPNTTDEGYFIGGEHRPSTNRIFVHVRSGKGRGDEAFAKLAKDVEDVWDRAVGREKGDGEAGKGMEKVLHAVFIVPGITVREQGMAIPLAGEEASWMESNLASFKKRADAGEENFVTLMADIEARPELMKACAIQFVHDR</sequence>